<dbReference type="EMBL" id="CP063849">
    <property type="protein sequence ID" value="QOY91651.1"/>
    <property type="molecule type" value="Genomic_DNA"/>
</dbReference>
<gene>
    <name evidence="6" type="ORF">IRI77_17405</name>
</gene>
<dbReference type="Pfam" id="PF13525">
    <property type="entry name" value="YfiO"/>
    <property type="match status" value="1"/>
</dbReference>
<dbReference type="InterPro" id="IPR011990">
    <property type="entry name" value="TPR-like_helical_dom_sf"/>
</dbReference>
<protein>
    <submittedName>
        <fullName evidence="6">Outer membrane protein assembly factor BamD</fullName>
    </submittedName>
</protein>
<dbReference type="RefSeq" id="WP_194453305.1">
    <property type="nucleotide sequence ID" value="NZ_CP063849.1"/>
</dbReference>
<feature type="compositionally biased region" description="Low complexity" evidence="4">
    <location>
        <begin position="414"/>
        <end position="426"/>
    </location>
</feature>
<evidence type="ECO:0000259" key="5">
    <source>
        <dbReference type="Pfam" id="PF13525"/>
    </source>
</evidence>
<proteinExistence type="predicted"/>
<dbReference type="Proteomes" id="UP000593892">
    <property type="component" value="Chromosome"/>
</dbReference>
<evidence type="ECO:0000313" key="6">
    <source>
        <dbReference type="EMBL" id="QOY91651.1"/>
    </source>
</evidence>
<evidence type="ECO:0000256" key="2">
    <source>
        <dbReference type="ARBA" id="ARBA00023136"/>
    </source>
</evidence>
<dbReference type="Gene3D" id="1.25.40.10">
    <property type="entry name" value="Tetratricopeptide repeat domain"/>
    <property type="match status" value="1"/>
</dbReference>
<feature type="region of interest" description="Disordered" evidence="4">
    <location>
        <begin position="337"/>
        <end position="426"/>
    </location>
</feature>
<reference evidence="6 7" key="1">
    <citation type="submission" date="2020-10" db="EMBL/GenBank/DDBJ databases">
        <title>Complete genome sequence of Paludibaculum fermentans P105T, a facultatively anaerobic acidobacterium capable of dissimilatory Fe(III) reduction.</title>
        <authorList>
            <person name="Dedysh S.N."/>
            <person name="Beletsky A.V."/>
            <person name="Kulichevskaya I.S."/>
            <person name="Mardanov A.V."/>
            <person name="Ravin N.V."/>
        </authorList>
    </citation>
    <scope>NUCLEOTIDE SEQUENCE [LARGE SCALE GENOMIC DNA]</scope>
    <source>
        <strain evidence="6 7">P105</strain>
    </source>
</reference>
<feature type="compositionally biased region" description="Polar residues" evidence="4">
    <location>
        <begin position="339"/>
        <end position="355"/>
    </location>
</feature>
<evidence type="ECO:0000256" key="3">
    <source>
        <dbReference type="ARBA" id="ARBA00023237"/>
    </source>
</evidence>
<dbReference type="KEGG" id="pfer:IRI77_17405"/>
<accession>A0A7S7NXJ9</accession>
<evidence type="ECO:0000256" key="1">
    <source>
        <dbReference type="ARBA" id="ARBA00022729"/>
    </source>
</evidence>
<evidence type="ECO:0000313" key="7">
    <source>
        <dbReference type="Proteomes" id="UP000593892"/>
    </source>
</evidence>
<dbReference type="AlphaFoldDB" id="A0A7S7NXJ9"/>
<evidence type="ECO:0000256" key="4">
    <source>
        <dbReference type="SAM" id="MobiDB-lite"/>
    </source>
</evidence>
<dbReference type="InterPro" id="IPR017689">
    <property type="entry name" value="BamD"/>
</dbReference>
<keyword evidence="1" id="KW-0732">Signal</keyword>
<name>A0A7S7NXJ9_PALFE</name>
<dbReference type="PROSITE" id="PS51257">
    <property type="entry name" value="PROKAR_LIPOPROTEIN"/>
    <property type="match status" value="1"/>
</dbReference>
<keyword evidence="3" id="KW-0998">Cell outer membrane</keyword>
<dbReference type="NCBIfam" id="TIGR03302">
    <property type="entry name" value="OM_YfiO"/>
    <property type="match status" value="1"/>
</dbReference>
<feature type="domain" description="Outer membrane lipoprotein BamD-like" evidence="5">
    <location>
        <begin position="41"/>
        <end position="233"/>
    </location>
</feature>
<organism evidence="6 7">
    <name type="scientific">Paludibaculum fermentans</name>
    <dbReference type="NCBI Taxonomy" id="1473598"/>
    <lineage>
        <taxon>Bacteria</taxon>
        <taxon>Pseudomonadati</taxon>
        <taxon>Acidobacteriota</taxon>
        <taxon>Terriglobia</taxon>
        <taxon>Bryobacterales</taxon>
        <taxon>Bryobacteraceae</taxon>
        <taxon>Paludibaculum</taxon>
    </lineage>
</organism>
<dbReference type="InterPro" id="IPR039565">
    <property type="entry name" value="BamD-like"/>
</dbReference>
<feature type="compositionally biased region" description="Low complexity" evidence="4">
    <location>
        <begin position="356"/>
        <end position="382"/>
    </location>
</feature>
<keyword evidence="7" id="KW-1185">Reference proteome</keyword>
<sequence>MIFSRNRSAQWIAAVLVCLFAVFGAGCRGKKYENPITKDTEQPDKVLFDKAVKDIERGRYEVARLTLNTLMNTYDTSEFLAKSKLAIADSWMREGGTHAFAQAEAEYKDFILFYPTLEESAEAQMKVCDIHYKQMEKPDRDPTHVMRAEEECRTLLTNFPNSRYAPEAAQRLRDIQEVSSEGEFRVGAFYHHKGSFPAAANRLQTVTDHYPLYSGSDQALWLSGDSYSHMGPRFKQKSIASYQKIVRDYPLSPMADQAKDKLKEMEAEIPEPDPVAYARMKYELENQAKKGMMSKAWAPFSKDPDVTMAAKSGQPAMTNLRPSIPASVPVPAGAVGGNTDITISTNPTGGTSQLDTQPDARATQPAAAQTPTTPQAAAPAAANPNEMIPTNHQMPAQKKGKAKKAPKQDKKKAAATTTPAATEEKK</sequence>
<keyword evidence="2" id="KW-0472">Membrane</keyword>